<evidence type="ECO:0000256" key="4">
    <source>
        <dbReference type="ARBA" id="ARBA00022833"/>
    </source>
</evidence>
<name>K1RMU2_MAGGI</name>
<dbReference type="InterPro" id="IPR035914">
    <property type="entry name" value="Sperma_CUB_dom_sf"/>
</dbReference>
<dbReference type="EMBL" id="JH816972">
    <property type="protein sequence ID" value="EKC35716.1"/>
    <property type="molecule type" value="Genomic_DNA"/>
</dbReference>
<evidence type="ECO:0000313" key="10">
    <source>
        <dbReference type="EMBL" id="EKC35716.1"/>
    </source>
</evidence>
<dbReference type="Gene3D" id="2.60.120.290">
    <property type="entry name" value="Spermadhesin, CUB domain"/>
    <property type="match status" value="1"/>
</dbReference>
<dbReference type="PANTHER" id="PTHR10127">
    <property type="entry name" value="DISCOIDIN, CUB, EGF, LAMININ , AND ZINC METALLOPROTEASE DOMAIN CONTAINING"/>
    <property type="match status" value="1"/>
</dbReference>
<comment type="cofactor">
    <cofactor evidence="8">
        <name>Zn(2+)</name>
        <dbReference type="ChEBI" id="CHEBI:29105"/>
    </cofactor>
    <text evidence="8">Binds 1 zinc ion per subunit.</text>
</comment>
<dbReference type="InterPro" id="IPR000742">
    <property type="entry name" value="EGF"/>
</dbReference>
<evidence type="ECO:0000256" key="3">
    <source>
        <dbReference type="ARBA" id="ARBA00022801"/>
    </source>
</evidence>
<evidence type="ECO:0000256" key="5">
    <source>
        <dbReference type="ARBA" id="ARBA00023049"/>
    </source>
</evidence>
<dbReference type="HOGENOM" id="CLU_700681_0_0_1"/>
<dbReference type="SUPFAM" id="SSF55486">
    <property type="entry name" value="Metalloproteases ('zincins'), catalytic domain"/>
    <property type="match status" value="1"/>
</dbReference>
<keyword evidence="5 8" id="KW-0482">Metalloprotease</keyword>
<reference evidence="10" key="1">
    <citation type="journal article" date="2012" name="Nature">
        <title>The oyster genome reveals stress adaptation and complexity of shell formation.</title>
        <authorList>
            <person name="Zhang G."/>
            <person name="Fang X."/>
            <person name="Guo X."/>
            <person name="Li L."/>
            <person name="Luo R."/>
            <person name="Xu F."/>
            <person name="Yang P."/>
            <person name="Zhang L."/>
            <person name="Wang X."/>
            <person name="Qi H."/>
            <person name="Xiong Z."/>
            <person name="Que H."/>
            <person name="Xie Y."/>
            <person name="Holland P.W."/>
            <person name="Paps J."/>
            <person name="Zhu Y."/>
            <person name="Wu F."/>
            <person name="Chen Y."/>
            <person name="Wang J."/>
            <person name="Peng C."/>
            <person name="Meng J."/>
            <person name="Yang L."/>
            <person name="Liu J."/>
            <person name="Wen B."/>
            <person name="Zhang N."/>
            <person name="Huang Z."/>
            <person name="Zhu Q."/>
            <person name="Feng Y."/>
            <person name="Mount A."/>
            <person name="Hedgecock D."/>
            <person name="Xu Z."/>
            <person name="Liu Y."/>
            <person name="Domazet-Loso T."/>
            <person name="Du Y."/>
            <person name="Sun X."/>
            <person name="Zhang S."/>
            <person name="Liu B."/>
            <person name="Cheng P."/>
            <person name="Jiang X."/>
            <person name="Li J."/>
            <person name="Fan D."/>
            <person name="Wang W."/>
            <person name="Fu W."/>
            <person name="Wang T."/>
            <person name="Wang B."/>
            <person name="Zhang J."/>
            <person name="Peng Z."/>
            <person name="Li Y."/>
            <person name="Li N."/>
            <person name="Wang J."/>
            <person name="Chen M."/>
            <person name="He Y."/>
            <person name="Tan F."/>
            <person name="Song X."/>
            <person name="Zheng Q."/>
            <person name="Huang R."/>
            <person name="Yang H."/>
            <person name="Du X."/>
            <person name="Chen L."/>
            <person name="Yang M."/>
            <person name="Gaffney P.M."/>
            <person name="Wang S."/>
            <person name="Luo L."/>
            <person name="She Z."/>
            <person name="Ming Y."/>
            <person name="Huang W."/>
            <person name="Zhang S."/>
            <person name="Huang B."/>
            <person name="Zhang Y."/>
            <person name="Qu T."/>
            <person name="Ni P."/>
            <person name="Miao G."/>
            <person name="Wang J."/>
            <person name="Wang Q."/>
            <person name="Steinberg C.E."/>
            <person name="Wang H."/>
            <person name="Li N."/>
            <person name="Qian L."/>
            <person name="Zhang G."/>
            <person name="Li Y."/>
            <person name="Yang H."/>
            <person name="Liu X."/>
            <person name="Wang J."/>
            <person name="Yin Y."/>
            <person name="Wang J."/>
        </authorList>
    </citation>
    <scope>NUCLEOTIDE SEQUENCE [LARGE SCALE GENOMIC DNA]</scope>
    <source>
        <strain evidence="10">05x7-T-G4-1.051#20</strain>
    </source>
</reference>
<dbReference type="InParanoid" id="K1RMU2"/>
<evidence type="ECO:0000256" key="1">
    <source>
        <dbReference type="ARBA" id="ARBA00022670"/>
    </source>
</evidence>
<dbReference type="GO" id="GO:0046872">
    <property type="term" value="F:metal ion binding"/>
    <property type="evidence" value="ECO:0007669"/>
    <property type="project" value="UniProtKB-KW"/>
</dbReference>
<proteinExistence type="predicted"/>
<dbReference type="AlphaFoldDB" id="K1RMU2"/>
<sequence length="394" mass="45102">MENFKDPSIAVFSIQETQPLEKWNHHKQSTFNYSTVKIHQLWPVLHGYTDGWFFEPAEVAITDQPISQNFSHTSDPEELNKPQNLNTKPNQMMEFENYDNHLPPKTDDKPGGDRKRKRGKRIFIKEDALKWPNKTTNQPYYVEVIGNSTWCRTVPGFRRYKVHPLHISEKYCTSVSSALHEMMHVAGAVHEQSRSSDRYRVLNFRWAQIPKMDEPNYIGSDVSNARQYDLGSILQYPAGPGKAIYLNDPDLEYLTRLRHIDLSFYDKAELNAFYKCANPDHCAIYSICQNDGYLKRVGGLCYCECVDGLSGRDCTDVFTCPGCGGTLNLSAGGSEMIDMVGYKTGVRCTWLIKGPEKTTIQVYINSLGLPMSPKRNCYHYIEIRDYLSGSRGKM</sequence>
<evidence type="ECO:0000256" key="8">
    <source>
        <dbReference type="RuleBase" id="RU361183"/>
    </source>
</evidence>
<accession>K1RMU2</accession>
<dbReference type="PRINTS" id="PR00480">
    <property type="entry name" value="ASTACIN"/>
</dbReference>
<keyword evidence="2 8" id="KW-0479">Metal-binding</keyword>
<dbReference type="EC" id="3.4.24.-" evidence="8"/>
<dbReference type="PANTHER" id="PTHR10127:SF780">
    <property type="entry name" value="METALLOENDOPEPTIDASE"/>
    <property type="match status" value="1"/>
</dbReference>
<dbReference type="GO" id="GO:0006508">
    <property type="term" value="P:proteolysis"/>
    <property type="evidence" value="ECO:0007669"/>
    <property type="project" value="UniProtKB-KW"/>
</dbReference>
<keyword evidence="4 8" id="KW-0862">Zinc</keyword>
<evidence type="ECO:0000256" key="9">
    <source>
        <dbReference type="SAM" id="MobiDB-lite"/>
    </source>
</evidence>
<dbReference type="InterPro" id="IPR001506">
    <property type="entry name" value="Peptidase_M12A"/>
</dbReference>
<gene>
    <name evidence="10" type="ORF">CGI_10022134</name>
</gene>
<feature type="compositionally biased region" description="Polar residues" evidence="9">
    <location>
        <begin position="81"/>
        <end position="90"/>
    </location>
</feature>
<dbReference type="Gene3D" id="3.40.390.10">
    <property type="entry name" value="Collagenase (Catalytic Domain)"/>
    <property type="match status" value="1"/>
</dbReference>
<dbReference type="PROSITE" id="PS00022">
    <property type="entry name" value="EGF_1"/>
    <property type="match status" value="1"/>
</dbReference>
<dbReference type="GO" id="GO:0004222">
    <property type="term" value="F:metalloendopeptidase activity"/>
    <property type="evidence" value="ECO:0007669"/>
    <property type="project" value="UniProtKB-UniRule"/>
</dbReference>
<keyword evidence="3 8" id="KW-0378">Hydrolase</keyword>
<evidence type="ECO:0000256" key="6">
    <source>
        <dbReference type="ARBA" id="ARBA00023157"/>
    </source>
</evidence>
<comment type="caution">
    <text evidence="7">Lacks conserved residue(s) required for the propagation of feature annotation.</text>
</comment>
<feature type="region of interest" description="Disordered" evidence="9">
    <location>
        <begin position="67"/>
        <end position="119"/>
    </location>
</feature>
<dbReference type="Pfam" id="PF01400">
    <property type="entry name" value="Astacin"/>
    <property type="match status" value="1"/>
</dbReference>
<dbReference type="PROSITE" id="PS01180">
    <property type="entry name" value="CUB"/>
    <property type="match status" value="1"/>
</dbReference>
<protein>
    <recommendedName>
        <fullName evidence="8">Metalloendopeptidase</fullName>
        <ecNumber evidence="8">3.4.24.-</ecNumber>
    </recommendedName>
</protein>
<keyword evidence="6" id="KW-1015">Disulfide bond</keyword>
<feature type="compositionally biased region" description="Basic and acidic residues" evidence="9">
    <location>
        <begin position="98"/>
        <end position="113"/>
    </location>
</feature>
<organism evidence="10">
    <name type="scientific">Magallana gigas</name>
    <name type="common">Pacific oyster</name>
    <name type="synonym">Crassostrea gigas</name>
    <dbReference type="NCBI Taxonomy" id="29159"/>
    <lineage>
        <taxon>Eukaryota</taxon>
        <taxon>Metazoa</taxon>
        <taxon>Spiralia</taxon>
        <taxon>Lophotrochozoa</taxon>
        <taxon>Mollusca</taxon>
        <taxon>Bivalvia</taxon>
        <taxon>Autobranchia</taxon>
        <taxon>Pteriomorphia</taxon>
        <taxon>Ostreida</taxon>
        <taxon>Ostreoidea</taxon>
        <taxon>Ostreidae</taxon>
        <taxon>Magallana</taxon>
    </lineage>
</organism>
<keyword evidence="1 8" id="KW-0645">Protease</keyword>
<evidence type="ECO:0000256" key="7">
    <source>
        <dbReference type="PROSITE-ProRule" id="PRU00059"/>
    </source>
</evidence>
<dbReference type="InterPro" id="IPR000859">
    <property type="entry name" value="CUB_dom"/>
</dbReference>
<dbReference type="SUPFAM" id="SSF49854">
    <property type="entry name" value="Spermadhesin, CUB domain"/>
    <property type="match status" value="1"/>
</dbReference>
<dbReference type="InterPro" id="IPR024079">
    <property type="entry name" value="MetalloPept_cat_dom_sf"/>
</dbReference>
<evidence type="ECO:0000256" key="2">
    <source>
        <dbReference type="ARBA" id="ARBA00022723"/>
    </source>
</evidence>